<proteinExistence type="predicted"/>
<dbReference type="NCBIfam" id="NF047650">
    <property type="entry name" value="lipo_NMCC_0638"/>
    <property type="match status" value="1"/>
</dbReference>
<dbReference type="RefSeq" id="WP_057638582.1">
    <property type="nucleotide sequence ID" value="NZ_LDJM01000032.1"/>
</dbReference>
<dbReference type="EMBL" id="LDJM01000032">
    <property type="protein sequence ID" value="KRG75204.1"/>
    <property type="molecule type" value="Genomic_DNA"/>
</dbReference>
<comment type="caution">
    <text evidence="2">The sequence shown here is derived from an EMBL/GenBank/DDBJ whole genome shotgun (WGS) entry which is preliminary data.</text>
</comment>
<dbReference type="STRING" id="336566.ABB30_12170"/>
<dbReference type="PATRIC" id="fig|336566.3.peg.1937"/>
<dbReference type="AlphaFoldDB" id="A0A0R0DC87"/>
<feature type="chain" id="PRO_5006395518" description="Lipoprotein" evidence="1">
    <location>
        <begin position="21"/>
        <end position="186"/>
    </location>
</feature>
<keyword evidence="1" id="KW-0732">Signal</keyword>
<evidence type="ECO:0000256" key="1">
    <source>
        <dbReference type="SAM" id="SignalP"/>
    </source>
</evidence>
<feature type="signal peptide" evidence="1">
    <location>
        <begin position="1"/>
        <end position="20"/>
    </location>
</feature>
<reference evidence="2 3" key="1">
    <citation type="submission" date="2015-05" db="EMBL/GenBank/DDBJ databases">
        <title>Genome sequencing and analysis of members of genus Stenotrophomonas.</title>
        <authorList>
            <person name="Patil P.P."/>
            <person name="Midha S."/>
            <person name="Patil P.B."/>
        </authorList>
    </citation>
    <scope>NUCLEOTIDE SEQUENCE [LARGE SCALE GENOMIC DNA]</scope>
    <source>
        <strain evidence="2 3">DSM 24757</strain>
    </source>
</reference>
<gene>
    <name evidence="2" type="ORF">ABB30_12170</name>
</gene>
<accession>A0A0R0DC87</accession>
<evidence type="ECO:0008006" key="4">
    <source>
        <dbReference type="Google" id="ProtNLM"/>
    </source>
</evidence>
<dbReference type="Proteomes" id="UP000050956">
    <property type="component" value="Unassembled WGS sequence"/>
</dbReference>
<evidence type="ECO:0000313" key="3">
    <source>
        <dbReference type="Proteomes" id="UP000050956"/>
    </source>
</evidence>
<keyword evidence="3" id="KW-1185">Reference proteome</keyword>
<protein>
    <recommendedName>
        <fullName evidence="4">Lipoprotein</fullName>
    </recommendedName>
</protein>
<organism evidence="2 3">
    <name type="scientific">Stenotrophomonas ginsengisoli</name>
    <dbReference type="NCBI Taxonomy" id="336566"/>
    <lineage>
        <taxon>Bacteria</taxon>
        <taxon>Pseudomonadati</taxon>
        <taxon>Pseudomonadota</taxon>
        <taxon>Gammaproteobacteria</taxon>
        <taxon>Lysobacterales</taxon>
        <taxon>Lysobacteraceae</taxon>
        <taxon>Stenotrophomonas</taxon>
    </lineage>
</organism>
<evidence type="ECO:0000313" key="2">
    <source>
        <dbReference type="EMBL" id="KRG75204.1"/>
    </source>
</evidence>
<dbReference type="OrthoDB" id="6037687at2"/>
<name>A0A0R0DC87_9GAMM</name>
<sequence length="186" mass="19782">MRQLVCLSLLALAGALPASAQEPATAAPGSAERLPVRLYADACLRSLADPAMLEQLMGSIGQPLEEDSSFLQGQPGKAWLVADPFQRSHAVARQDRGLCTVFVRQGDAALLEDEFNTLGRAAPAPVQVLHQSQPSADGKRRTLQYTWHEPGQPRAVLLMMTIDPAADASLRAVISANYTDPPATGG</sequence>